<organism evidence="1">
    <name type="scientific">Arundo donax</name>
    <name type="common">Giant reed</name>
    <name type="synonym">Donax arundinaceus</name>
    <dbReference type="NCBI Taxonomy" id="35708"/>
    <lineage>
        <taxon>Eukaryota</taxon>
        <taxon>Viridiplantae</taxon>
        <taxon>Streptophyta</taxon>
        <taxon>Embryophyta</taxon>
        <taxon>Tracheophyta</taxon>
        <taxon>Spermatophyta</taxon>
        <taxon>Magnoliopsida</taxon>
        <taxon>Liliopsida</taxon>
        <taxon>Poales</taxon>
        <taxon>Poaceae</taxon>
        <taxon>PACMAD clade</taxon>
        <taxon>Arundinoideae</taxon>
        <taxon>Arundineae</taxon>
        <taxon>Arundo</taxon>
    </lineage>
</organism>
<dbReference type="EMBL" id="GBRH01243422">
    <property type="protein sequence ID" value="JAD54473.1"/>
    <property type="molecule type" value="Transcribed_RNA"/>
</dbReference>
<name>A0A0A9AX62_ARUDO</name>
<dbReference type="AlphaFoldDB" id="A0A0A9AX62"/>
<sequence>MEKSQCSINKWNLVPCKIIRLYY</sequence>
<reference evidence="1" key="1">
    <citation type="submission" date="2014-09" db="EMBL/GenBank/DDBJ databases">
        <authorList>
            <person name="Magalhaes I.L.F."/>
            <person name="Oliveira U."/>
            <person name="Santos F.R."/>
            <person name="Vidigal T.H.D.A."/>
            <person name="Brescovit A.D."/>
            <person name="Santos A.J."/>
        </authorList>
    </citation>
    <scope>NUCLEOTIDE SEQUENCE</scope>
    <source>
        <tissue evidence="1">Shoot tissue taken approximately 20 cm above the soil surface</tissue>
    </source>
</reference>
<accession>A0A0A9AX62</accession>
<protein>
    <submittedName>
        <fullName evidence="1">Uncharacterized protein</fullName>
    </submittedName>
</protein>
<evidence type="ECO:0000313" key="1">
    <source>
        <dbReference type="EMBL" id="JAD54473.1"/>
    </source>
</evidence>
<proteinExistence type="predicted"/>
<reference evidence="1" key="2">
    <citation type="journal article" date="2015" name="Data Brief">
        <title>Shoot transcriptome of the giant reed, Arundo donax.</title>
        <authorList>
            <person name="Barrero R.A."/>
            <person name="Guerrero F.D."/>
            <person name="Moolhuijzen P."/>
            <person name="Goolsby J.A."/>
            <person name="Tidwell J."/>
            <person name="Bellgard S.E."/>
            <person name="Bellgard M.I."/>
        </authorList>
    </citation>
    <scope>NUCLEOTIDE SEQUENCE</scope>
    <source>
        <tissue evidence="1">Shoot tissue taken approximately 20 cm above the soil surface</tissue>
    </source>
</reference>